<dbReference type="SUPFAM" id="SSF51206">
    <property type="entry name" value="cAMP-binding domain-like"/>
    <property type="match status" value="1"/>
</dbReference>
<dbReference type="RefSeq" id="WP_251812040.1">
    <property type="nucleotide sequence ID" value="NZ_CP101527.1"/>
</dbReference>
<keyword evidence="3" id="KW-1185">Reference proteome</keyword>
<evidence type="ECO:0000313" key="2">
    <source>
        <dbReference type="EMBL" id="UZW76324.1"/>
    </source>
</evidence>
<dbReference type="PROSITE" id="PS50042">
    <property type="entry name" value="CNMP_BINDING_3"/>
    <property type="match status" value="1"/>
</dbReference>
<dbReference type="InterPro" id="IPR014710">
    <property type="entry name" value="RmlC-like_jellyroll"/>
</dbReference>
<name>A0A9E8KQW4_9ALTE</name>
<dbReference type="InterPro" id="IPR018490">
    <property type="entry name" value="cNMP-bd_dom_sf"/>
</dbReference>
<accession>A0A9E8KQW4</accession>
<dbReference type="Gene3D" id="2.60.120.10">
    <property type="entry name" value="Jelly Rolls"/>
    <property type="match status" value="1"/>
</dbReference>
<dbReference type="EMBL" id="CP101527">
    <property type="protein sequence ID" value="UZW76324.1"/>
    <property type="molecule type" value="Genomic_DNA"/>
</dbReference>
<dbReference type="Pfam" id="PF00027">
    <property type="entry name" value="cNMP_binding"/>
    <property type="match status" value="1"/>
</dbReference>
<dbReference type="Proteomes" id="UP001164472">
    <property type="component" value="Chromosome"/>
</dbReference>
<dbReference type="KEGG" id="asem:NNL22_06995"/>
<sequence>MNQHFEKMRTTLEERFHAELSNWSGFTEFFHIQQLSENEHWIKAGQPCEEFFYIAEGLVRIYYVDQEGNEVNEGFYEEGMLLGPISSFVSGSPCPYYIQTIEPVTLLVANYPKFHDYALDKPEILNFEITFMHSLFVSNAKRDAKRLICNGEQRYRWFCKEYNHLLDRIPQYHIASFLGMTPVSLSRLKKNQNREDK</sequence>
<proteinExistence type="predicted"/>
<reference evidence="2" key="1">
    <citation type="submission" date="2022-07" db="EMBL/GenBank/DDBJ databases">
        <title>Alkalimarinus sp. nov., isolated from gut of a Alitta virens.</title>
        <authorList>
            <person name="Yang A.I."/>
            <person name="Shin N.-R."/>
        </authorList>
    </citation>
    <scope>NUCLEOTIDE SEQUENCE</scope>
    <source>
        <strain evidence="2">FA028</strain>
    </source>
</reference>
<evidence type="ECO:0000313" key="3">
    <source>
        <dbReference type="Proteomes" id="UP001164472"/>
    </source>
</evidence>
<organism evidence="2 3">
    <name type="scientific">Alkalimarinus sediminis</name>
    <dbReference type="NCBI Taxonomy" id="1632866"/>
    <lineage>
        <taxon>Bacteria</taxon>
        <taxon>Pseudomonadati</taxon>
        <taxon>Pseudomonadota</taxon>
        <taxon>Gammaproteobacteria</taxon>
        <taxon>Alteromonadales</taxon>
        <taxon>Alteromonadaceae</taxon>
        <taxon>Alkalimarinus</taxon>
    </lineage>
</organism>
<dbReference type="AlphaFoldDB" id="A0A9E8KQW4"/>
<protein>
    <submittedName>
        <fullName evidence="2">Crp/Fnr family transcriptional regulator</fullName>
    </submittedName>
</protein>
<dbReference type="CDD" id="cd00038">
    <property type="entry name" value="CAP_ED"/>
    <property type="match status" value="1"/>
</dbReference>
<gene>
    <name evidence="2" type="ORF">NNL22_06995</name>
</gene>
<evidence type="ECO:0000259" key="1">
    <source>
        <dbReference type="PROSITE" id="PS50042"/>
    </source>
</evidence>
<feature type="domain" description="Cyclic nucleotide-binding" evidence="1">
    <location>
        <begin position="8"/>
        <end position="114"/>
    </location>
</feature>
<dbReference type="InterPro" id="IPR000595">
    <property type="entry name" value="cNMP-bd_dom"/>
</dbReference>